<protein>
    <submittedName>
        <fullName evidence="3">Uncharacterized protein</fullName>
    </submittedName>
</protein>
<name>A0A4S4FE14_9MICO</name>
<evidence type="ECO:0000313" key="3">
    <source>
        <dbReference type="EMBL" id="THG28389.1"/>
    </source>
</evidence>
<keyword evidence="2" id="KW-0812">Transmembrane</keyword>
<organism evidence="3 4">
    <name type="scientific">Orlajensenia flava</name>
    <dbReference type="NCBI Taxonomy" id="2565934"/>
    <lineage>
        <taxon>Bacteria</taxon>
        <taxon>Bacillati</taxon>
        <taxon>Actinomycetota</taxon>
        <taxon>Actinomycetes</taxon>
        <taxon>Micrococcales</taxon>
        <taxon>Microbacteriaceae</taxon>
        <taxon>Orlajensenia</taxon>
    </lineage>
</organism>
<reference evidence="3 4" key="1">
    <citation type="submission" date="2019-04" db="EMBL/GenBank/DDBJ databases">
        <authorList>
            <person name="Jiang L."/>
        </authorList>
    </citation>
    <scope>NUCLEOTIDE SEQUENCE [LARGE SCALE GENOMIC DNA]</scope>
    <source>
        <strain evidence="3 4">YIM 131861</strain>
    </source>
</reference>
<evidence type="ECO:0000313" key="4">
    <source>
        <dbReference type="Proteomes" id="UP000307380"/>
    </source>
</evidence>
<evidence type="ECO:0000256" key="1">
    <source>
        <dbReference type="SAM" id="MobiDB-lite"/>
    </source>
</evidence>
<dbReference type="EMBL" id="SSSN01000021">
    <property type="protein sequence ID" value="THG28389.1"/>
    <property type="molecule type" value="Genomic_DNA"/>
</dbReference>
<feature type="region of interest" description="Disordered" evidence="1">
    <location>
        <begin position="128"/>
        <end position="155"/>
    </location>
</feature>
<keyword evidence="4" id="KW-1185">Reference proteome</keyword>
<gene>
    <name evidence="3" type="ORF">E6C70_16515</name>
</gene>
<sequence length="427" mass="43676">MSEMEQSPGGNDIEVVIGSADAIVKRGKQVEDLGGQMTGAAGVLKVIATDGVPQKGLSIDKIKDVVGEVYEELALAGERYTPTGTALIAYGNALDGVQDSMKVIVPECQHRWDLYVTARGGYDDVNHPIPTAKPGPAPLPPGATPPPPGPTPEETAHAHDIAAAHAAMEAAHQHFIDEAKLFDVQFDTWETAFNTAADHIGTATDGGIEDGFWDDVDGFVDFALKILQWAGIVLAVLAFIVGGPIIAALGAIVAIATLALTLYKASRGNSSPLEVGLAIVGVIPFGSLAKFAGGASPGAKAFLNEALGGLGTAAGRGEFVTAVTTMKSTFSTARTFGAGAFTAGTSAFRGSYALEDVAARIMGYGTAADSAAALASGGWGAAGHLLGHYGWVVNSPGQVFLGAKDLADESGDNSTVSTWEKQLATNG</sequence>
<dbReference type="AlphaFoldDB" id="A0A4S4FE14"/>
<feature type="region of interest" description="Disordered" evidence="1">
    <location>
        <begin position="408"/>
        <end position="427"/>
    </location>
</feature>
<feature type="transmembrane region" description="Helical" evidence="2">
    <location>
        <begin position="229"/>
        <end position="262"/>
    </location>
</feature>
<keyword evidence="2" id="KW-1133">Transmembrane helix</keyword>
<dbReference type="OrthoDB" id="5044126at2"/>
<proteinExistence type="predicted"/>
<accession>A0A4S4FE14</accession>
<dbReference type="RefSeq" id="WP_136425578.1">
    <property type="nucleotide sequence ID" value="NZ_SSSN01000021.1"/>
</dbReference>
<comment type="caution">
    <text evidence="3">The sequence shown here is derived from an EMBL/GenBank/DDBJ whole genome shotgun (WGS) entry which is preliminary data.</text>
</comment>
<evidence type="ECO:0000256" key="2">
    <source>
        <dbReference type="SAM" id="Phobius"/>
    </source>
</evidence>
<feature type="compositionally biased region" description="Pro residues" evidence="1">
    <location>
        <begin position="131"/>
        <end position="151"/>
    </location>
</feature>
<dbReference type="Proteomes" id="UP000307380">
    <property type="component" value="Unassembled WGS sequence"/>
</dbReference>
<keyword evidence="2" id="KW-0472">Membrane</keyword>
<feature type="compositionally biased region" description="Polar residues" evidence="1">
    <location>
        <begin position="412"/>
        <end position="427"/>
    </location>
</feature>